<dbReference type="EMBL" id="MNCJ02000321">
    <property type="protein sequence ID" value="KAF5801257.1"/>
    <property type="molecule type" value="Genomic_DNA"/>
</dbReference>
<reference evidence="2" key="2">
    <citation type="submission" date="2020-06" db="EMBL/GenBank/DDBJ databases">
        <title>Helianthus annuus Genome sequencing and assembly Release 2.</title>
        <authorList>
            <person name="Gouzy J."/>
            <person name="Langlade N."/>
            <person name="Munos S."/>
        </authorList>
    </citation>
    <scope>NUCLEOTIDE SEQUENCE</scope>
    <source>
        <tissue evidence="2">Leaves</tissue>
    </source>
</reference>
<keyword evidence="1" id="KW-0732">Signal</keyword>
<evidence type="ECO:0000313" key="2">
    <source>
        <dbReference type="EMBL" id="KAF5801257.1"/>
    </source>
</evidence>
<gene>
    <name evidence="2" type="ORF">HanXRQr2_Chr06g0246051</name>
</gene>
<keyword evidence="3" id="KW-1185">Reference proteome</keyword>
<feature type="chain" id="PRO_5039919183" evidence="1">
    <location>
        <begin position="17"/>
        <end position="92"/>
    </location>
</feature>
<protein>
    <submittedName>
        <fullName evidence="2">Uncharacterized protein</fullName>
    </submittedName>
</protein>
<comment type="caution">
    <text evidence="2">The sequence shown here is derived from an EMBL/GenBank/DDBJ whole genome shotgun (WGS) entry which is preliminary data.</text>
</comment>
<feature type="signal peptide" evidence="1">
    <location>
        <begin position="1"/>
        <end position="16"/>
    </location>
</feature>
<evidence type="ECO:0000313" key="3">
    <source>
        <dbReference type="Proteomes" id="UP000215914"/>
    </source>
</evidence>
<organism evidence="2 3">
    <name type="scientific">Helianthus annuus</name>
    <name type="common">Common sunflower</name>
    <dbReference type="NCBI Taxonomy" id="4232"/>
    <lineage>
        <taxon>Eukaryota</taxon>
        <taxon>Viridiplantae</taxon>
        <taxon>Streptophyta</taxon>
        <taxon>Embryophyta</taxon>
        <taxon>Tracheophyta</taxon>
        <taxon>Spermatophyta</taxon>
        <taxon>Magnoliopsida</taxon>
        <taxon>eudicotyledons</taxon>
        <taxon>Gunneridae</taxon>
        <taxon>Pentapetalae</taxon>
        <taxon>asterids</taxon>
        <taxon>campanulids</taxon>
        <taxon>Asterales</taxon>
        <taxon>Asteraceae</taxon>
        <taxon>Asteroideae</taxon>
        <taxon>Heliantheae alliance</taxon>
        <taxon>Heliantheae</taxon>
        <taxon>Helianthus</taxon>
    </lineage>
</organism>
<dbReference type="Gramene" id="mRNA:HanXRQr2_Chr06g0246051">
    <property type="protein sequence ID" value="CDS:HanXRQr2_Chr06g0246051.1"/>
    <property type="gene ID" value="HanXRQr2_Chr06g0246051"/>
</dbReference>
<evidence type="ECO:0000256" key="1">
    <source>
        <dbReference type="SAM" id="SignalP"/>
    </source>
</evidence>
<accession>A0A9K3IQU4</accession>
<dbReference type="Proteomes" id="UP000215914">
    <property type="component" value="Unassembled WGS sequence"/>
</dbReference>
<proteinExistence type="predicted"/>
<sequence>MLFIFTVLILKILCKNKKNGLVTKKECSPLKKPNLYPETGFSLYPKIRYFDTGYRVPVPETSYTGYGFSSNTRTRTRLLSILEKTIPGHSHP</sequence>
<reference evidence="2" key="1">
    <citation type="journal article" date="2017" name="Nature">
        <title>The sunflower genome provides insights into oil metabolism, flowering and Asterid evolution.</title>
        <authorList>
            <person name="Badouin H."/>
            <person name="Gouzy J."/>
            <person name="Grassa C.J."/>
            <person name="Murat F."/>
            <person name="Staton S.E."/>
            <person name="Cottret L."/>
            <person name="Lelandais-Briere C."/>
            <person name="Owens G.L."/>
            <person name="Carrere S."/>
            <person name="Mayjonade B."/>
            <person name="Legrand L."/>
            <person name="Gill N."/>
            <person name="Kane N.C."/>
            <person name="Bowers J.E."/>
            <person name="Hubner S."/>
            <person name="Bellec A."/>
            <person name="Berard A."/>
            <person name="Berges H."/>
            <person name="Blanchet N."/>
            <person name="Boniface M.C."/>
            <person name="Brunel D."/>
            <person name="Catrice O."/>
            <person name="Chaidir N."/>
            <person name="Claudel C."/>
            <person name="Donnadieu C."/>
            <person name="Faraut T."/>
            <person name="Fievet G."/>
            <person name="Helmstetter N."/>
            <person name="King M."/>
            <person name="Knapp S.J."/>
            <person name="Lai Z."/>
            <person name="Le Paslier M.C."/>
            <person name="Lippi Y."/>
            <person name="Lorenzon L."/>
            <person name="Mandel J.R."/>
            <person name="Marage G."/>
            <person name="Marchand G."/>
            <person name="Marquand E."/>
            <person name="Bret-Mestries E."/>
            <person name="Morien E."/>
            <person name="Nambeesan S."/>
            <person name="Nguyen T."/>
            <person name="Pegot-Espagnet P."/>
            <person name="Pouilly N."/>
            <person name="Raftis F."/>
            <person name="Sallet E."/>
            <person name="Schiex T."/>
            <person name="Thomas J."/>
            <person name="Vandecasteele C."/>
            <person name="Vares D."/>
            <person name="Vear F."/>
            <person name="Vautrin S."/>
            <person name="Crespi M."/>
            <person name="Mangin B."/>
            <person name="Burke J.M."/>
            <person name="Salse J."/>
            <person name="Munos S."/>
            <person name="Vincourt P."/>
            <person name="Rieseberg L.H."/>
            <person name="Langlade N.B."/>
        </authorList>
    </citation>
    <scope>NUCLEOTIDE SEQUENCE</scope>
    <source>
        <tissue evidence="2">Leaves</tissue>
    </source>
</reference>
<name>A0A9K3IQU4_HELAN</name>
<dbReference type="AlphaFoldDB" id="A0A9K3IQU4"/>